<feature type="region of interest" description="Disordered" evidence="1">
    <location>
        <begin position="1"/>
        <end position="124"/>
    </location>
</feature>
<reference evidence="2" key="1">
    <citation type="journal article" date="2014" name="Int. J. Syst. Evol. Microbiol.">
        <title>Complete genome sequence of Corynebacterium casei LMG S-19264T (=DSM 44701T), isolated from a smear-ripened cheese.</title>
        <authorList>
            <consortium name="US DOE Joint Genome Institute (JGI-PGF)"/>
            <person name="Walter F."/>
            <person name="Albersmeier A."/>
            <person name="Kalinowski J."/>
            <person name="Ruckert C."/>
        </authorList>
    </citation>
    <scope>NUCLEOTIDE SEQUENCE</scope>
    <source>
        <strain evidence="2">JCM 4490</strain>
    </source>
</reference>
<feature type="compositionally biased region" description="Low complexity" evidence="1">
    <location>
        <begin position="50"/>
        <end position="81"/>
    </location>
</feature>
<organism evidence="2 3">
    <name type="scientific">Streptomyces lucensis JCM 4490</name>
    <dbReference type="NCBI Taxonomy" id="1306176"/>
    <lineage>
        <taxon>Bacteria</taxon>
        <taxon>Bacillati</taxon>
        <taxon>Actinomycetota</taxon>
        <taxon>Actinomycetes</taxon>
        <taxon>Kitasatosporales</taxon>
        <taxon>Streptomycetaceae</taxon>
        <taxon>Streptomyces</taxon>
    </lineage>
</organism>
<reference evidence="2" key="2">
    <citation type="submission" date="2020-09" db="EMBL/GenBank/DDBJ databases">
        <authorList>
            <person name="Sun Q."/>
            <person name="Ohkuma M."/>
        </authorList>
    </citation>
    <scope>NUCLEOTIDE SEQUENCE</scope>
    <source>
        <strain evidence="2">JCM 4490</strain>
    </source>
</reference>
<dbReference type="Proteomes" id="UP000620224">
    <property type="component" value="Unassembled WGS sequence"/>
</dbReference>
<evidence type="ECO:0000256" key="1">
    <source>
        <dbReference type="SAM" id="MobiDB-lite"/>
    </source>
</evidence>
<gene>
    <name evidence="2" type="ORF">GCM10010503_02620</name>
</gene>
<evidence type="ECO:0000313" key="3">
    <source>
        <dbReference type="Proteomes" id="UP000620224"/>
    </source>
</evidence>
<proteinExistence type="predicted"/>
<sequence>MTRTRGNRPRVQTRGTGRVPVYSGRSSSRSRSKAGSPDRTALGAPPPPGTITAASGASSAARAPDAPATVSTAASATAPAVHPRPPREARPPIGSPSGVPPLSHPAEPIAPHPFPTRSGSPPGT</sequence>
<evidence type="ECO:0000313" key="2">
    <source>
        <dbReference type="EMBL" id="GGW30507.1"/>
    </source>
</evidence>
<keyword evidence="3" id="KW-1185">Reference proteome</keyword>
<accession>A0A918MKE6</accession>
<protein>
    <submittedName>
        <fullName evidence="2">Uncharacterized protein</fullName>
    </submittedName>
</protein>
<feature type="compositionally biased region" description="Pro residues" evidence="1">
    <location>
        <begin position="98"/>
        <end position="114"/>
    </location>
</feature>
<comment type="caution">
    <text evidence="2">The sequence shown here is derived from an EMBL/GenBank/DDBJ whole genome shotgun (WGS) entry which is preliminary data.</text>
</comment>
<dbReference type="EMBL" id="BMUE01000001">
    <property type="protein sequence ID" value="GGW30507.1"/>
    <property type="molecule type" value="Genomic_DNA"/>
</dbReference>
<dbReference type="AlphaFoldDB" id="A0A918MKE6"/>
<name>A0A918MKE6_9ACTN</name>